<dbReference type="GO" id="GO:0016020">
    <property type="term" value="C:membrane"/>
    <property type="evidence" value="ECO:0007669"/>
    <property type="project" value="TreeGrafter"/>
</dbReference>
<organism evidence="3 4">
    <name type="scientific">Zingiber officinale</name>
    <name type="common">Ginger</name>
    <name type="synonym">Amomum zingiber</name>
    <dbReference type="NCBI Taxonomy" id="94328"/>
    <lineage>
        <taxon>Eukaryota</taxon>
        <taxon>Viridiplantae</taxon>
        <taxon>Streptophyta</taxon>
        <taxon>Embryophyta</taxon>
        <taxon>Tracheophyta</taxon>
        <taxon>Spermatophyta</taxon>
        <taxon>Magnoliopsida</taxon>
        <taxon>Liliopsida</taxon>
        <taxon>Zingiberales</taxon>
        <taxon>Zingiberaceae</taxon>
        <taxon>Zingiber</taxon>
    </lineage>
</organism>
<evidence type="ECO:0000256" key="1">
    <source>
        <dbReference type="SAM" id="MobiDB-lite"/>
    </source>
</evidence>
<protein>
    <recommendedName>
        <fullName evidence="2">ABC transporter domain-containing protein</fullName>
    </recommendedName>
</protein>
<keyword evidence="4" id="KW-1185">Reference proteome</keyword>
<evidence type="ECO:0000313" key="4">
    <source>
        <dbReference type="Proteomes" id="UP000734854"/>
    </source>
</evidence>
<evidence type="ECO:0000259" key="2">
    <source>
        <dbReference type="Pfam" id="PF00005"/>
    </source>
</evidence>
<dbReference type="GO" id="GO:0005524">
    <property type="term" value="F:ATP binding"/>
    <property type="evidence" value="ECO:0007669"/>
    <property type="project" value="InterPro"/>
</dbReference>
<gene>
    <name evidence="3" type="ORF">ZIOFF_066572</name>
</gene>
<name>A0A8J5EYX1_ZINOF</name>
<feature type="region of interest" description="Disordered" evidence="1">
    <location>
        <begin position="52"/>
        <end position="72"/>
    </location>
</feature>
<dbReference type="SUPFAM" id="SSF52540">
    <property type="entry name" value="P-loop containing nucleoside triphosphate hydrolases"/>
    <property type="match status" value="1"/>
</dbReference>
<sequence>MVGEHGTQLSGGHKQRVAIARAISRDPRILLLDEATSALEAESERLVQEALDRDSPMVEVSPRGDDESVEESRRAVRWARPRGPDLRRRAIGRTIGACGSPSWVGGRRSLLTFRTSMVNPALGTPSVEQKEQIRLDLRYGRSIESEGSHYVHIPKPKGRIKGEWIRIFWKLVKAKSPKCRQKGQKSEKGLTAIEALGSRKPLRKTRIGKAPPLRFGALSDSSRPLSFSLDAKEEQRRGVEELKRALTQC</sequence>
<dbReference type="AlphaFoldDB" id="A0A8J5EYX1"/>
<dbReference type="Proteomes" id="UP000734854">
    <property type="component" value="Unassembled WGS sequence"/>
</dbReference>
<dbReference type="PANTHER" id="PTHR24221">
    <property type="entry name" value="ATP-BINDING CASSETTE SUB-FAMILY B"/>
    <property type="match status" value="1"/>
</dbReference>
<dbReference type="Pfam" id="PF00005">
    <property type="entry name" value="ABC_tran"/>
    <property type="match status" value="1"/>
</dbReference>
<dbReference type="PANTHER" id="PTHR24221:SF621">
    <property type="entry name" value="ABC TRANSPORTER B FAMILY MEMBER 21"/>
    <property type="match status" value="1"/>
</dbReference>
<reference evidence="3 4" key="1">
    <citation type="submission" date="2020-08" db="EMBL/GenBank/DDBJ databases">
        <title>Plant Genome Project.</title>
        <authorList>
            <person name="Zhang R.-G."/>
        </authorList>
    </citation>
    <scope>NUCLEOTIDE SEQUENCE [LARGE SCALE GENOMIC DNA]</scope>
    <source>
        <tissue evidence="3">Rhizome</tissue>
    </source>
</reference>
<dbReference type="GO" id="GO:0016887">
    <property type="term" value="F:ATP hydrolysis activity"/>
    <property type="evidence" value="ECO:0007669"/>
    <property type="project" value="InterPro"/>
</dbReference>
<comment type="caution">
    <text evidence="3">The sequence shown here is derived from an EMBL/GenBank/DDBJ whole genome shotgun (WGS) entry which is preliminary data.</text>
</comment>
<dbReference type="InterPro" id="IPR027417">
    <property type="entry name" value="P-loop_NTPase"/>
</dbReference>
<accession>A0A8J5EYX1</accession>
<dbReference type="InterPro" id="IPR039421">
    <property type="entry name" value="Type_1_exporter"/>
</dbReference>
<evidence type="ECO:0000313" key="3">
    <source>
        <dbReference type="EMBL" id="KAG6477319.1"/>
    </source>
</evidence>
<proteinExistence type="predicted"/>
<dbReference type="GO" id="GO:0042626">
    <property type="term" value="F:ATPase-coupled transmembrane transporter activity"/>
    <property type="evidence" value="ECO:0007669"/>
    <property type="project" value="TreeGrafter"/>
</dbReference>
<dbReference type="InterPro" id="IPR003439">
    <property type="entry name" value="ABC_transporter-like_ATP-bd"/>
</dbReference>
<dbReference type="EMBL" id="JACMSC010000018">
    <property type="protein sequence ID" value="KAG6477319.1"/>
    <property type="molecule type" value="Genomic_DNA"/>
</dbReference>
<dbReference type="Gene3D" id="3.40.50.300">
    <property type="entry name" value="P-loop containing nucleotide triphosphate hydrolases"/>
    <property type="match status" value="1"/>
</dbReference>
<feature type="domain" description="ABC transporter" evidence="2">
    <location>
        <begin position="2"/>
        <end position="37"/>
    </location>
</feature>